<dbReference type="InterPro" id="IPR017953">
    <property type="entry name" value="Carbohydrate_kinase_pred_CS"/>
</dbReference>
<feature type="binding site" evidence="17">
    <location>
        <begin position="460"/>
        <end position="464"/>
    </location>
    <ligand>
        <name>AMP</name>
        <dbReference type="ChEBI" id="CHEBI:456215"/>
    </ligand>
</feature>
<keyword evidence="6 17" id="KW-0547">Nucleotide-binding</keyword>
<evidence type="ECO:0000256" key="15">
    <source>
        <dbReference type="ARBA" id="ARBA00048238"/>
    </source>
</evidence>
<evidence type="ECO:0000256" key="13">
    <source>
        <dbReference type="ARBA" id="ARBA00023268"/>
    </source>
</evidence>
<dbReference type="eggNOG" id="COG0062">
    <property type="taxonomic scope" value="Bacteria"/>
</dbReference>
<feature type="binding site" evidence="17">
    <location>
        <position position="494"/>
    </location>
    <ligand>
        <name>(6S)-NADPHX</name>
        <dbReference type="ChEBI" id="CHEBI:64076"/>
    </ligand>
</feature>
<evidence type="ECO:0000256" key="11">
    <source>
        <dbReference type="ARBA" id="ARBA00023235"/>
    </source>
</evidence>
<dbReference type="GO" id="GO:0052855">
    <property type="term" value="F:ADP-dependent NAD(P)H-hydrate dehydratase activity"/>
    <property type="evidence" value="ECO:0007669"/>
    <property type="project" value="UniProtKB-UniRule"/>
</dbReference>
<comment type="catalytic activity">
    <reaction evidence="16 17 18">
        <text>(6S)-NADPHX + ADP = AMP + phosphate + NADPH + H(+)</text>
        <dbReference type="Rhea" id="RHEA:32235"/>
        <dbReference type="ChEBI" id="CHEBI:15378"/>
        <dbReference type="ChEBI" id="CHEBI:43474"/>
        <dbReference type="ChEBI" id="CHEBI:57783"/>
        <dbReference type="ChEBI" id="CHEBI:64076"/>
        <dbReference type="ChEBI" id="CHEBI:456215"/>
        <dbReference type="ChEBI" id="CHEBI:456216"/>
        <dbReference type="EC" id="4.2.1.136"/>
    </reaction>
</comment>
<dbReference type="RefSeq" id="WP_033517083.1">
    <property type="nucleotide sequence ID" value="NZ_JGYV01000001.1"/>
</dbReference>
<evidence type="ECO:0000256" key="4">
    <source>
        <dbReference type="ARBA" id="ARBA00009524"/>
    </source>
</evidence>
<gene>
    <name evidence="17" type="primary">nnrD</name>
    <name evidence="21" type="ORF">BCUN_0493</name>
</gene>
<dbReference type="Gene3D" id="3.40.1190.20">
    <property type="match status" value="1"/>
</dbReference>
<evidence type="ECO:0000313" key="22">
    <source>
        <dbReference type="Proteomes" id="UP000029067"/>
    </source>
</evidence>
<dbReference type="Pfam" id="PF01256">
    <property type="entry name" value="Carb_kinase"/>
    <property type="match status" value="1"/>
</dbReference>
<comment type="similarity">
    <text evidence="3 18">In the N-terminal section; belongs to the NnrE/AIBP family.</text>
</comment>
<keyword evidence="13" id="KW-0511">Multifunctional enzyme</keyword>
<dbReference type="GO" id="GO:0046496">
    <property type="term" value="P:nicotinamide nucleotide metabolic process"/>
    <property type="evidence" value="ECO:0007669"/>
    <property type="project" value="UniProtKB-UniRule"/>
</dbReference>
<comment type="similarity">
    <text evidence="4 18">In the C-terminal section; belongs to the NnrD/CARKD family.</text>
</comment>
<dbReference type="AlphaFoldDB" id="A0A087B4P3"/>
<dbReference type="GO" id="GO:0005524">
    <property type="term" value="F:ATP binding"/>
    <property type="evidence" value="ECO:0007669"/>
    <property type="project" value="UniProtKB-UniRule"/>
</dbReference>
<keyword evidence="10 17" id="KW-0520">NAD</keyword>
<reference evidence="21 22" key="1">
    <citation type="submission" date="2014-03" db="EMBL/GenBank/DDBJ databases">
        <title>Genomics of Bifidobacteria.</title>
        <authorList>
            <person name="Ventura M."/>
            <person name="Milani C."/>
            <person name="Lugli G.A."/>
        </authorList>
    </citation>
    <scope>NUCLEOTIDE SEQUENCE [LARGE SCALE GENOMIC DNA]</scope>
    <source>
        <strain evidence="21 22">LMG 10738</strain>
    </source>
</reference>
<dbReference type="Pfam" id="PF03853">
    <property type="entry name" value="YjeF_N"/>
    <property type="match status" value="1"/>
</dbReference>
<dbReference type="InterPro" id="IPR004443">
    <property type="entry name" value="YjeF_N_dom"/>
</dbReference>
<keyword evidence="21" id="KW-0808">Transferase</keyword>
<dbReference type="PIRSF" id="PIRSF017184">
    <property type="entry name" value="Nnr"/>
    <property type="match status" value="1"/>
</dbReference>
<evidence type="ECO:0000256" key="9">
    <source>
        <dbReference type="ARBA" id="ARBA00022958"/>
    </source>
</evidence>
<dbReference type="Gene3D" id="3.40.50.10260">
    <property type="entry name" value="YjeF N-terminal domain"/>
    <property type="match status" value="1"/>
</dbReference>
<keyword evidence="5 18" id="KW-0479">Metal-binding</keyword>
<evidence type="ECO:0000256" key="3">
    <source>
        <dbReference type="ARBA" id="ARBA00006001"/>
    </source>
</evidence>
<comment type="subunit">
    <text evidence="17">Homotetramer.</text>
</comment>
<feature type="binding site" evidence="17">
    <location>
        <position position="303"/>
    </location>
    <ligand>
        <name>(6S)-NADPHX</name>
        <dbReference type="ChEBI" id="CHEBI:64076"/>
    </ligand>
</feature>
<comment type="catalytic activity">
    <reaction evidence="2 18">
        <text>(6R)-NADPHX = (6S)-NADPHX</text>
        <dbReference type="Rhea" id="RHEA:32227"/>
        <dbReference type="ChEBI" id="CHEBI:64076"/>
        <dbReference type="ChEBI" id="CHEBI:64077"/>
        <dbReference type="EC" id="5.1.99.6"/>
    </reaction>
</comment>
<comment type="function">
    <text evidence="14 18">Bifunctional enzyme that catalyzes the epimerization of the S- and R-forms of NAD(P)HX and the dehydration of the S-form of NAD(P)HX at the expense of ADP, which is converted to AMP. This allows the repair of both epimers of NAD(P)HX, a damaged form of NAD(P)H that is a result of enzymatic or heat-dependent hydration.</text>
</comment>
<dbReference type="OrthoDB" id="9806925at2"/>
<evidence type="ECO:0000256" key="10">
    <source>
        <dbReference type="ARBA" id="ARBA00023027"/>
    </source>
</evidence>
<keyword evidence="9 18" id="KW-0630">Potassium</keyword>
<dbReference type="STRING" id="1688.BCUN_0493"/>
<evidence type="ECO:0000256" key="18">
    <source>
        <dbReference type="PIRNR" id="PIRNR017184"/>
    </source>
</evidence>
<protein>
    <recommendedName>
        <fullName evidence="17">ADP-dependent (S)-NAD(P)H-hydrate dehydratase</fullName>
        <ecNumber evidence="17">4.2.1.136</ecNumber>
    </recommendedName>
    <alternativeName>
        <fullName evidence="17">ADP-dependent NAD(P)HX dehydratase</fullName>
    </alternativeName>
</protein>
<dbReference type="PROSITE" id="PS01050">
    <property type="entry name" value="YJEF_C_2"/>
    <property type="match status" value="1"/>
</dbReference>
<accession>A0A087B4P3</accession>
<evidence type="ECO:0000256" key="1">
    <source>
        <dbReference type="ARBA" id="ARBA00000013"/>
    </source>
</evidence>
<comment type="cofactor">
    <cofactor evidence="18">
        <name>K(+)</name>
        <dbReference type="ChEBI" id="CHEBI:29103"/>
    </cofactor>
    <text evidence="18">Binds 1 potassium ion per subunit.</text>
</comment>
<comment type="caution">
    <text evidence="21">The sequence shown here is derived from an EMBL/GenBank/DDBJ whole genome shotgun (WGS) entry which is preliminary data.</text>
</comment>
<dbReference type="EMBL" id="JGYV01000001">
    <property type="protein sequence ID" value="KFI65993.1"/>
    <property type="molecule type" value="Genomic_DNA"/>
</dbReference>
<organism evidence="21 22">
    <name type="scientific">Bifidobacterium cuniculi</name>
    <dbReference type="NCBI Taxonomy" id="1688"/>
    <lineage>
        <taxon>Bacteria</taxon>
        <taxon>Bacillati</taxon>
        <taxon>Actinomycetota</taxon>
        <taxon>Actinomycetes</taxon>
        <taxon>Bifidobacteriales</taxon>
        <taxon>Bifidobacteriaceae</taxon>
        <taxon>Bifidobacterium</taxon>
    </lineage>
</organism>
<name>A0A087B4P3_9BIFI</name>
<dbReference type="PROSITE" id="PS51385">
    <property type="entry name" value="YJEF_N"/>
    <property type="match status" value="1"/>
</dbReference>
<keyword evidence="22" id="KW-1185">Reference proteome</keyword>
<dbReference type="GO" id="GO:0052856">
    <property type="term" value="F:NAD(P)HX epimerase activity"/>
    <property type="evidence" value="ECO:0007669"/>
    <property type="project" value="UniProtKB-EC"/>
</dbReference>
<feature type="domain" description="YjeF N-terminal" evidence="20">
    <location>
        <begin position="12"/>
        <end position="261"/>
    </location>
</feature>
<evidence type="ECO:0000256" key="7">
    <source>
        <dbReference type="ARBA" id="ARBA00022840"/>
    </source>
</evidence>
<dbReference type="SUPFAM" id="SSF53613">
    <property type="entry name" value="Ribokinase-like"/>
    <property type="match status" value="1"/>
</dbReference>
<dbReference type="CDD" id="cd01171">
    <property type="entry name" value="YXKO-related"/>
    <property type="match status" value="1"/>
</dbReference>
<feature type="domain" description="YjeF C-terminal" evidence="19">
    <location>
        <begin position="268"/>
        <end position="582"/>
    </location>
</feature>
<keyword evidence="21" id="KW-0418">Kinase</keyword>
<dbReference type="PANTHER" id="PTHR12592">
    <property type="entry name" value="ATP-DEPENDENT (S)-NAD(P)H-HYDRATE DEHYDRATASE FAMILY MEMBER"/>
    <property type="match status" value="1"/>
</dbReference>
<keyword evidence="12 17" id="KW-0456">Lyase</keyword>
<dbReference type="EC" id="4.2.1.136" evidence="17"/>
<evidence type="ECO:0000259" key="20">
    <source>
        <dbReference type="PROSITE" id="PS51385"/>
    </source>
</evidence>
<sequence>MTSEEHDITLTTNAYDVAAVRAMEGPLLDEGVPLMRMAANAIAKTVIDTIHEQGWQGAQLRITLLVGGGDNGGDGLFAGAILASQGLHVTAIATGPQLHEEGLLTFMENGGHVFPLDPSSQIPGAPTGFSSGEAGARLAKAIDHARRSHILIDAMTGIGVQGALRGIPAAMAEALGTDDRRAPTHPALPQDATALTFPLVVAVDTPSGVGVDDGTLPGPYIPADITVMFGALKPCAMLPPAAGACGRTDLVDFDFDLDQARPAVELIHRGHAQQAIRIPDVTDGKYDRGVVGLITGSVEYPGAAVLGTAAAARSNTGMVRYLGPRRAQDLVLQRLPEAVLGKGHVQAWVVGSGIPDHAHDHGEDIQREAIGALLQHYALTGDPGTDRRAQAMPPIVVDAGALDLLPQRVPPQVVLTPHAGEMAALLTRLGTPTAVDDVTARPRDCALRAWEATGATVLLKGDHTLVVGADGSGSPRVLMCGRAPSLLATAGAGDVLAGIIGAFLASHADWLERHPEVMTTTVAGAVYTHSLAAALASHSDQHAWQQPRLVGEQAEDSHEQAIGHPIIAGDVVDALPDAFDLLITTAQFA</sequence>
<dbReference type="HAMAP" id="MF_01965">
    <property type="entry name" value="NADHX_dehydratase"/>
    <property type="match status" value="1"/>
</dbReference>
<keyword evidence="7 17" id="KW-0067">ATP-binding</keyword>
<evidence type="ECO:0000256" key="8">
    <source>
        <dbReference type="ARBA" id="ARBA00022857"/>
    </source>
</evidence>
<feature type="binding site" evidence="17">
    <location>
        <position position="418"/>
    </location>
    <ligand>
        <name>(6S)-NADPHX</name>
        <dbReference type="ChEBI" id="CHEBI:64076"/>
    </ligand>
</feature>
<comment type="cofactor">
    <cofactor evidence="17">
        <name>Mg(2+)</name>
        <dbReference type="ChEBI" id="CHEBI:18420"/>
    </cofactor>
</comment>
<evidence type="ECO:0000256" key="5">
    <source>
        <dbReference type="ARBA" id="ARBA00022723"/>
    </source>
</evidence>
<comment type="function">
    <text evidence="17">Catalyzes the dehydration of the S-form of NAD(P)HX at the expense of ADP, which is converted to AMP. Together with NAD(P)HX epimerase, which catalyzes the epimerization of the S- and R-forms, the enzyme allows the repair of both epimers of NAD(P)HX, a damaged form of NAD(P)H that is a result of enzymatic or heat-dependent hydration.</text>
</comment>
<dbReference type="eggNOG" id="COG0063">
    <property type="taxonomic scope" value="Bacteria"/>
</dbReference>
<evidence type="ECO:0000256" key="17">
    <source>
        <dbReference type="HAMAP-Rule" id="MF_01965"/>
    </source>
</evidence>
<comment type="catalytic activity">
    <reaction evidence="1 18">
        <text>(6R)-NADHX = (6S)-NADHX</text>
        <dbReference type="Rhea" id="RHEA:32215"/>
        <dbReference type="ChEBI" id="CHEBI:64074"/>
        <dbReference type="ChEBI" id="CHEBI:64075"/>
        <dbReference type="EC" id="5.1.99.6"/>
    </reaction>
</comment>
<feature type="binding site" evidence="17">
    <location>
        <position position="353"/>
    </location>
    <ligand>
        <name>(6S)-NADPHX</name>
        <dbReference type="ChEBI" id="CHEBI:64076"/>
    </ligand>
</feature>
<evidence type="ECO:0000256" key="14">
    <source>
        <dbReference type="ARBA" id="ARBA00025153"/>
    </source>
</evidence>
<dbReference type="InterPro" id="IPR030677">
    <property type="entry name" value="Nnr"/>
</dbReference>
<comment type="similarity">
    <text evidence="17">Belongs to the NnrD/CARKD family.</text>
</comment>
<evidence type="ECO:0000313" key="21">
    <source>
        <dbReference type="EMBL" id="KFI65993.1"/>
    </source>
</evidence>
<proteinExistence type="inferred from homology"/>
<feature type="binding site" evidence="17">
    <location>
        <position position="493"/>
    </location>
    <ligand>
        <name>AMP</name>
        <dbReference type="ChEBI" id="CHEBI:456215"/>
    </ligand>
</feature>
<dbReference type="InterPro" id="IPR029056">
    <property type="entry name" value="Ribokinase-like"/>
</dbReference>
<evidence type="ECO:0000256" key="6">
    <source>
        <dbReference type="ARBA" id="ARBA00022741"/>
    </source>
</evidence>
<dbReference type="PANTHER" id="PTHR12592:SF0">
    <property type="entry name" value="ATP-DEPENDENT (S)-NAD(P)H-HYDRATE DEHYDRATASE"/>
    <property type="match status" value="1"/>
</dbReference>
<dbReference type="InterPro" id="IPR036652">
    <property type="entry name" value="YjeF_N_dom_sf"/>
</dbReference>
<evidence type="ECO:0000259" key="19">
    <source>
        <dbReference type="PROSITE" id="PS51383"/>
    </source>
</evidence>
<dbReference type="SUPFAM" id="SSF64153">
    <property type="entry name" value="YjeF N-terminal domain-like"/>
    <property type="match status" value="1"/>
</dbReference>
<dbReference type="GO" id="GO:0046872">
    <property type="term" value="F:metal ion binding"/>
    <property type="evidence" value="ECO:0007669"/>
    <property type="project" value="UniProtKB-UniRule"/>
</dbReference>
<dbReference type="InterPro" id="IPR000631">
    <property type="entry name" value="CARKD"/>
</dbReference>
<evidence type="ECO:0000256" key="16">
    <source>
        <dbReference type="ARBA" id="ARBA00049209"/>
    </source>
</evidence>
<dbReference type="PROSITE" id="PS51383">
    <property type="entry name" value="YJEF_C_3"/>
    <property type="match status" value="1"/>
</dbReference>
<dbReference type="GO" id="GO:0016301">
    <property type="term" value="F:kinase activity"/>
    <property type="evidence" value="ECO:0007669"/>
    <property type="project" value="UniProtKB-KW"/>
</dbReference>
<evidence type="ECO:0000256" key="12">
    <source>
        <dbReference type="ARBA" id="ARBA00023239"/>
    </source>
</evidence>
<keyword evidence="11 18" id="KW-0413">Isomerase</keyword>
<dbReference type="Proteomes" id="UP000029067">
    <property type="component" value="Unassembled WGS sequence"/>
</dbReference>
<comment type="catalytic activity">
    <reaction evidence="15 17 18">
        <text>(6S)-NADHX + ADP = AMP + phosphate + NADH + H(+)</text>
        <dbReference type="Rhea" id="RHEA:32223"/>
        <dbReference type="ChEBI" id="CHEBI:15378"/>
        <dbReference type="ChEBI" id="CHEBI:43474"/>
        <dbReference type="ChEBI" id="CHEBI:57945"/>
        <dbReference type="ChEBI" id="CHEBI:64074"/>
        <dbReference type="ChEBI" id="CHEBI:456215"/>
        <dbReference type="ChEBI" id="CHEBI:456216"/>
        <dbReference type="EC" id="4.2.1.136"/>
    </reaction>
</comment>
<dbReference type="GO" id="GO:0110051">
    <property type="term" value="P:metabolite repair"/>
    <property type="evidence" value="ECO:0007669"/>
    <property type="project" value="TreeGrafter"/>
</dbReference>
<keyword evidence="8 17" id="KW-0521">NADP</keyword>
<evidence type="ECO:0000256" key="2">
    <source>
        <dbReference type="ARBA" id="ARBA00000909"/>
    </source>
</evidence>